<evidence type="ECO:0000256" key="5">
    <source>
        <dbReference type="ARBA" id="ARBA00022989"/>
    </source>
</evidence>
<dbReference type="CDD" id="cd02180">
    <property type="entry name" value="GH16_fungal_KRE6_glucanase"/>
    <property type="match status" value="1"/>
</dbReference>
<accession>A0AA39U0Z1</accession>
<dbReference type="InterPro" id="IPR005629">
    <property type="entry name" value="Skn1/Kre6/Sbg1"/>
</dbReference>
<dbReference type="Gene3D" id="2.60.120.200">
    <property type="match status" value="2"/>
</dbReference>
<feature type="domain" description="GH16" evidence="11">
    <location>
        <begin position="160"/>
        <end position="529"/>
    </location>
</feature>
<feature type="transmembrane region" description="Helical" evidence="10">
    <location>
        <begin position="104"/>
        <end position="124"/>
    </location>
</feature>
<evidence type="ECO:0000256" key="2">
    <source>
        <dbReference type="ARBA" id="ARBA00010962"/>
    </source>
</evidence>
<sequence>MYYQRRFDTTPSIASPLRSAGSSQTFQRKSELGELPSPYPASTISSLSLSKKYSLSADPLTWGTNLSPSVTEADDELHNPTVRKGRIMDDGGLDIFSIRGLGNIGCLFVLCGAMVTMFVGYPIATFVRTQRESAASVLGVNASGQVPEIGNFGLIDLDTPEDAKYFNSWRDGKEWRLVFSDEFEEDGRTFYPGDDPYWEAVDLHYWQTNNIEWYDPAAVTTKNGSLVLTLSAKETHGLDYQGALVQTWNKFCFTGGYLVSAVQLPGINNIVGLWPAVWSMGNLGRAGYGASLDGTWPYTYDSCDVGTAPNQTIDGLPAAAADYTLSYLPGQRLSRCTCDGESHPGPKHSDGTYVGRSAPEIDVFEALVSDGTGQVSQSGQWAPFNAGFIWDNSTDNLIIADSSVSTFNTYVGGLFQQATSVVSETNPDCYQLASGCFAIYGFEYKPGYASDNAYISWINDGKLAWTINAAGMRADAATEISARPVPQEPMYIMANLGMSTNFGDVDLDHLTFPAVMLIDYIRVYQDPDNINIGCDPEDFPTAEYIATYSEAYQNPNLTTWVDDYGQTIPKNSLVDGC</sequence>
<keyword evidence="4" id="KW-0735">Signal-anchor</keyword>
<dbReference type="PANTHER" id="PTHR31361">
    <property type="entry name" value="BETA-GLUCAN SYNTHESIS-ASSOCIATED PROTEIN KRE6-RELATED"/>
    <property type="match status" value="1"/>
</dbReference>
<dbReference type="GO" id="GO:0006078">
    <property type="term" value="P:(1-&gt;6)-beta-D-glucan biosynthetic process"/>
    <property type="evidence" value="ECO:0007669"/>
    <property type="project" value="TreeGrafter"/>
</dbReference>
<evidence type="ECO:0000256" key="10">
    <source>
        <dbReference type="SAM" id="Phobius"/>
    </source>
</evidence>
<evidence type="ECO:0000256" key="9">
    <source>
        <dbReference type="SAM" id="MobiDB-lite"/>
    </source>
</evidence>
<organism evidence="12 13">
    <name type="scientific">Armillaria tabescens</name>
    <name type="common">Ringless honey mushroom</name>
    <name type="synonym">Agaricus tabescens</name>
    <dbReference type="NCBI Taxonomy" id="1929756"/>
    <lineage>
        <taxon>Eukaryota</taxon>
        <taxon>Fungi</taxon>
        <taxon>Dikarya</taxon>
        <taxon>Basidiomycota</taxon>
        <taxon>Agaricomycotina</taxon>
        <taxon>Agaricomycetes</taxon>
        <taxon>Agaricomycetidae</taxon>
        <taxon>Agaricales</taxon>
        <taxon>Marasmiineae</taxon>
        <taxon>Physalacriaceae</taxon>
        <taxon>Desarmillaria</taxon>
    </lineage>
</organism>
<keyword evidence="12" id="KW-0378">Hydrolase</keyword>
<keyword evidence="3 10" id="KW-0812">Transmembrane</keyword>
<dbReference type="GO" id="GO:0005789">
    <property type="term" value="C:endoplasmic reticulum membrane"/>
    <property type="evidence" value="ECO:0007669"/>
    <property type="project" value="TreeGrafter"/>
</dbReference>
<dbReference type="InterPro" id="IPR000757">
    <property type="entry name" value="Beta-glucanase-like"/>
</dbReference>
<evidence type="ECO:0000256" key="1">
    <source>
        <dbReference type="ARBA" id="ARBA00004606"/>
    </source>
</evidence>
<evidence type="ECO:0000259" key="11">
    <source>
        <dbReference type="PROSITE" id="PS51762"/>
    </source>
</evidence>
<evidence type="ECO:0000313" key="12">
    <source>
        <dbReference type="EMBL" id="KAK0468494.1"/>
    </source>
</evidence>
<evidence type="ECO:0000256" key="7">
    <source>
        <dbReference type="ARBA" id="ARBA00023180"/>
    </source>
</evidence>
<evidence type="ECO:0000313" key="13">
    <source>
        <dbReference type="Proteomes" id="UP001175211"/>
    </source>
</evidence>
<keyword evidence="5 10" id="KW-1133">Transmembrane helix</keyword>
<gene>
    <name evidence="12" type="ORF">EV420DRAFT_1635746</name>
</gene>
<dbReference type="PANTHER" id="PTHR31361:SF1">
    <property type="entry name" value="BETA-GLUCAN SYNTHESIS-ASSOCIATED PROTEIN KRE6-RELATED"/>
    <property type="match status" value="1"/>
</dbReference>
<keyword evidence="6 10" id="KW-0472">Membrane</keyword>
<dbReference type="EMBL" id="JAUEPS010000002">
    <property type="protein sequence ID" value="KAK0468494.1"/>
    <property type="molecule type" value="Genomic_DNA"/>
</dbReference>
<comment type="caution">
    <text evidence="12">The sequence shown here is derived from an EMBL/GenBank/DDBJ whole genome shotgun (WGS) entry which is preliminary data.</text>
</comment>
<dbReference type="Proteomes" id="UP001175211">
    <property type="component" value="Unassembled WGS sequence"/>
</dbReference>
<dbReference type="GO" id="GO:0005886">
    <property type="term" value="C:plasma membrane"/>
    <property type="evidence" value="ECO:0007669"/>
    <property type="project" value="TreeGrafter"/>
</dbReference>
<dbReference type="SUPFAM" id="SSF49899">
    <property type="entry name" value="Concanavalin A-like lectins/glucanases"/>
    <property type="match status" value="1"/>
</dbReference>
<dbReference type="GeneID" id="85360034"/>
<evidence type="ECO:0000256" key="6">
    <source>
        <dbReference type="ARBA" id="ARBA00023136"/>
    </source>
</evidence>
<name>A0AA39U0Z1_ARMTA</name>
<keyword evidence="8" id="KW-0961">Cell wall biogenesis/degradation</keyword>
<dbReference type="Pfam" id="PF03935">
    <property type="entry name" value="SKN1_KRE6_Sbg1"/>
    <property type="match status" value="1"/>
</dbReference>
<dbReference type="RefSeq" id="XP_060338769.1">
    <property type="nucleotide sequence ID" value="XM_060476486.1"/>
</dbReference>
<keyword evidence="7" id="KW-0325">Glycoprotein</keyword>
<evidence type="ECO:0000256" key="4">
    <source>
        <dbReference type="ARBA" id="ARBA00022968"/>
    </source>
</evidence>
<dbReference type="GO" id="GO:0015926">
    <property type="term" value="F:glucosidase activity"/>
    <property type="evidence" value="ECO:0007669"/>
    <property type="project" value="TreeGrafter"/>
</dbReference>
<feature type="region of interest" description="Disordered" evidence="9">
    <location>
        <begin position="1"/>
        <end position="34"/>
    </location>
</feature>
<dbReference type="InterPro" id="IPR013320">
    <property type="entry name" value="ConA-like_dom_sf"/>
</dbReference>
<dbReference type="PROSITE" id="PS51762">
    <property type="entry name" value="GH16_2"/>
    <property type="match status" value="1"/>
</dbReference>
<dbReference type="AlphaFoldDB" id="A0AA39U0Z1"/>
<evidence type="ECO:0000256" key="3">
    <source>
        <dbReference type="ARBA" id="ARBA00022692"/>
    </source>
</evidence>
<evidence type="ECO:0000256" key="8">
    <source>
        <dbReference type="ARBA" id="ARBA00023316"/>
    </source>
</evidence>
<proteinExistence type="inferred from homology"/>
<comment type="similarity">
    <text evidence="2">Belongs to the SKN1/KRE6 family.</text>
</comment>
<reference evidence="12" key="1">
    <citation type="submission" date="2023-06" db="EMBL/GenBank/DDBJ databases">
        <authorList>
            <consortium name="Lawrence Berkeley National Laboratory"/>
            <person name="Ahrendt S."/>
            <person name="Sahu N."/>
            <person name="Indic B."/>
            <person name="Wong-Bajracharya J."/>
            <person name="Merenyi Z."/>
            <person name="Ke H.-M."/>
            <person name="Monk M."/>
            <person name="Kocsube S."/>
            <person name="Drula E."/>
            <person name="Lipzen A."/>
            <person name="Balint B."/>
            <person name="Henrissat B."/>
            <person name="Andreopoulos B."/>
            <person name="Martin F.M."/>
            <person name="Harder C.B."/>
            <person name="Rigling D."/>
            <person name="Ford K.L."/>
            <person name="Foster G.D."/>
            <person name="Pangilinan J."/>
            <person name="Papanicolaou A."/>
            <person name="Barry K."/>
            <person name="LaButti K."/>
            <person name="Viragh M."/>
            <person name="Koriabine M."/>
            <person name="Yan M."/>
            <person name="Riley R."/>
            <person name="Champramary S."/>
            <person name="Plett K.L."/>
            <person name="Tsai I.J."/>
            <person name="Slot J."/>
            <person name="Sipos G."/>
            <person name="Plett J."/>
            <person name="Nagy L.G."/>
            <person name="Grigoriev I.V."/>
        </authorList>
    </citation>
    <scope>NUCLEOTIDE SEQUENCE</scope>
    <source>
        <strain evidence="12">CCBAS 213</strain>
    </source>
</reference>
<protein>
    <submittedName>
        <fullName evidence="12">Glycoside hydrolase family 16 protein</fullName>
    </submittedName>
</protein>
<comment type="subcellular location">
    <subcellularLocation>
        <location evidence="1">Membrane</location>
        <topology evidence="1">Single-pass type II membrane protein</topology>
    </subcellularLocation>
</comment>
<dbReference type="FunFam" id="2.60.120.200:FF:000259">
    <property type="entry name" value="Chromosome 9, whole genome shotgun sequence"/>
    <property type="match status" value="1"/>
</dbReference>
<dbReference type="GO" id="GO:0031505">
    <property type="term" value="P:fungal-type cell wall organization"/>
    <property type="evidence" value="ECO:0007669"/>
    <property type="project" value="TreeGrafter"/>
</dbReference>
<keyword evidence="13" id="KW-1185">Reference proteome</keyword>